<evidence type="ECO:0000259" key="4">
    <source>
        <dbReference type="Pfam" id="PF22181"/>
    </source>
</evidence>
<protein>
    <submittedName>
        <fullName evidence="5">Glycosyltransferase</fullName>
        <ecNumber evidence="5">2.4.-.-</ecNumber>
    </submittedName>
</protein>
<evidence type="ECO:0000313" key="6">
    <source>
        <dbReference type="EMBL" id="XCH77177.1"/>
    </source>
</evidence>
<dbReference type="EMBL" id="CP159342">
    <property type="protein sequence ID" value="XCH77177.1"/>
    <property type="molecule type" value="Genomic_DNA"/>
</dbReference>
<reference evidence="6" key="2">
    <citation type="submission" date="2024-06" db="EMBL/GenBank/DDBJ databases">
        <title>Micromonospora mangrovi CCTCC AA 2012012 genome sequences.</title>
        <authorList>
            <person name="Gao J."/>
        </authorList>
    </citation>
    <scope>NUCLEOTIDE SEQUENCE</scope>
    <source>
        <strain evidence="6">CCTCC AA 2012012</strain>
    </source>
</reference>
<dbReference type="PANTHER" id="PTHR22916:SF51">
    <property type="entry name" value="GLYCOSYLTRANSFERASE EPSH-RELATED"/>
    <property type="match status" value="1"/>
</dbReference>
<dbReference type="CDD" id="cd00761">
    <property type="entry name" value="Glyco_tranf_GTA_type"/>
    <property type="match status" value="1"/>
</dbReference>
<dbReference type="AlphaFoldDB" id="A0AAU7MFT2"/>
<sequence length="522" mass="57742">MTQPDVTVVVAVYNTMPDLTTCLTSLVEQSIGRDRLEVVAVDDGSTDGSGAELDRFAEAYPGTVKVLHQANSGGPAAPSNRALDQATGRYVFFIGADDHLGREALERMVDAADRWGSDVLLGRTVGVNKRYIHQEIFDQTRTEVDLFTSALPFSLSNTKLFRRELVEKYGLRFPEDMPVGSDQPFTLEACLRAGRISVLADYDYYYAVKRLNAGNITYRSDHVARLDCVDRIVRFVAAQLEPGEQRDAVLRRHFAWEIAKLLKADFLKLDRDVQERVRAGVGTLARDFLTDRIRDQLDVTSRVRIGTAAYGSLADLRAVIRQDVEEGLPPMVLQDDRWYAVYPGFGDPRSGLTDEWFELTNPAARWLARLDAVSIGWTVDGAGERVLRLVARSPRPDLAELVGGALGLHAGKVEGILRPLTQDPVGTTVHATFRVRDLLAELAPEGGNRVVRARVAGTTGDGTPLRGPRPPVVQRVLHREAGQLFLITATTNHKGQLVFAVSPVTLRRMMARLRRRLPLGGK</sequence>
<dbReference type="SUPFAM" id="SSF53448">
    <property type="entry name" value="Nucleotide-diphospho-sugar transferases"/>
    <property type="match status" value="1"/>
</dbReference>
<gene>
    <name evidence="6" type="ORF">ABUL08_14145</name>
    <name evidence="5" type="ORF">VK199_14085</name>
</gene>
<dbReference type="Gene3D" id="3.90.550.10">
    <property type="entry name" value="Spore Coat Polysaccharide Biosynthesis Protein SpsA, Chain A"/>
    <property type="match status" value="1"/>
</dbReference>
<dbReference type="Pfam" id="PF22181">
    <property type="entry name" value="TarS_linker"/>
    <property type="match status" value="1"/>
</dbReference>
<organism evidence="5">
    <name type="scientific">Micromonospora sp. CCTCC AA 2012012</name>
    <dbReference type="NCBI Taxonomy" id="3111921"/>
    <lineage>
        <taxon>Bacteria</taxon>
        <taxon>Bacillati</taxon>
        <taxon>Actinomycetota</taxon>
        <taxon>Actinomycetes</taxon>
        <taxon>Micromonosporales</taxon>
        <taxon>Micromonosporaceae</taxon>
        <taxon>Micromonospora</taxon>
    </lineage>
</organism>
<dbReference type="Pfam" id="PF00535">
    <property type="entry name" value="Glycos_transf_2"/>
    <property type="match status" value="1"/>
</dbReference>
<dbReference type="EMBL" id="CP157762">
    <property type="protein sequence ID" value="XBP96472.1"/>
    <property type="molecule type" value="Genomic_DNA"/>
</dbReference>
<proteinExistence type="predicted"/>
<dbReference type="EC" id="2.4.-.-" evidence="5"/>
<dbReference type="InterPro" id="IPR029044">
    <property type="entry name" value="Nucleotide-diphossugar_trans"/>
</dbReference>
<dbReference type="GO" id="GO:0016757">
    <property type="term" value="F:glycosyltransferase activity"/>
    <property type="evidence" value="ECO:0007669"/>
    <property type="project" value="UniProtKB-KW"/>
</dbReference>
<evidence type="ECO:0000256" key="2">
    <source>
        <dbReference type="ARBA" id="ARBA00022679"/>
    </source>
</evidence>
<feature type="domain" description="Glycosyltransferase 2-like" evidence="3">
    <location>
        <begin position="7"/>
        <end position="169"/>
    </location>
</feature>
<dbReference type="InterPro" id="IPR001173">
    <property type="entry name" value="Glyco_trans_2-like"/>
</dbReference>
<dbReference type="RefSeq" id="WP_350938238.1">
    <property type="nucleotide sequence ID" value="NZ_CP157762.1"/>
</dbReference>
<dbReference type="InterPro" id="IPR054028">
    <property type="entry name" value="TarS/TarP_linker"/>
</dbReference>
<accession>A0AAU7MFT2</accession>
<name>A0AAU7MFT2_9ACTN</name>
<reference evidence="5" key="1">
    <citation type="submission" date="2024-01" db="EMBL/GenBank/DDBJ databases">
        <title>The genome sequence of Micromonospora mangrovi CCTCC AA 2012012.</title>
        <authorList>
            <person name="Gao J."/>
        </authorList>
    </citation>
    <scope>NUCLEOTIDE SEQUENCE</scope>
    <source>
        <strain evidence="5">CCTCC AA 2012012</strain>
    </source>
</reference>
<evidence type="ECO:0000256" key="1">
    <source>
        <dbReference type="ARBA" id="ARBA00022676"/>
    </source>
</evidence>
<keyword evidence="1 5" id="KW-0328">Glycosyltransferase</keyword>
<evidence type="ECO:0000259" key="3">
    <source>
        <dbReference type="Pfam" id="PF00535"/>
    </source>
</evidence>
<feature type="domain" description="TarS/TarP linker" evidence="4">
    <location>
        <begin position="229"/>
        <end position="319"/>
    </location>
</feature>
<evidence type="ECO:0000313" key="5">
    <source>
        <dbReference type="EMBL" id="XBP96472.1"/>
    </source>
</evidence>
<dbReference type="PANTHER" id="PTHR22916">
    <property type="entry name" value="GLYCOSYLTRANSFERASE"/>
    <property type="match status" value="1"/>
</dbReference>
<keyword evidence="2 5" id="KW-0808">Transferase</keyword>